<comment type="similarity">
    <text evidence="2">Belongs to the membrane fusion protein (MFP) (TC 8.A.1) family.</text>
</comment>
<dbReference type="Gene3D" id="2.40.30.170">
    <property type="match status" value="1"/>
</dbReference>
<dbReference type="Pfam" id="PF25990">
    <property type="entry name" value="Beta-barrel_YknX"/>
    <property type="match status" value="1"/>
</dbReference>
<keyword evidence="9" id="KW-1185">Reference proteome</keyword>
<evidence type="ECO:0000256" key="2">
    <source>
        <dbReference type="ARBA" id="ARBA00009477"/>
    </source>
</evidence>
<dbReference type="InterPro" id="IPR058636">
    <property type="entry name" value="Beta-barrel_YknX"/>
</dbReference>
<dbReference type="Proteomes" id="UP000282977">
    <property type="component" value="Unassembled WGS sequence"/>
</dbReference>
<keyword evidence="5" id="KW-1133">Transmembrane helix</keyword>
<accession>A0A437J8Z2</accession>
<dbReference type="GO" id="GO:0016020">
    <property type="term" value="C:membrane"/>
    <property type="evidence" value="ECO:0007669"/>
    <property type="project" value="InterPro"/>
</dbReference>
<dbReference type="InterPro" id="IPR050465">
    <property type="entry name" value="UPF0194_transport"/>
</dbReference>
<name>A0A437J8Z2_9SPHN</name>
<dbReference type="EMBL" id="RZUL01000002">
    <property type="protein sequence ID" value="RVT41964.1"/>
    <property type="molecule type" value="Genomic_DNA"/>
</dbReference>
<evidence type="ECO:0000256" key="1">
    <source>
        <dbReference type="ARBA" id="ARBA00004196"/>
    </source>
</evidence>
<feature type="compositionally biased region" description="Basic and acidic residues" evidence="4">
    <location>
        <begin position="543"/>
        <end position="563"/>
    </location>
</feature>
<dbReference type="PANTHER" id="PTHR32347:SF14">
    <property type="entry name" value="EFFLUX SYSTEM COMPONENT YKNX-RELATED"/>
    <property type="match status" value="1"/>
</dbReference>
<dbReference type="Gene3D" id="2.40.50.100">
    <property type="match status" value="1"/>
</dbReference>
<evidence type="ECO:0000313" key="8">
    <source>
        <dbReference type="EMBL" id="RVT41964.1"/>
    </source>
</evidence>
<dbReference type="GO" id="GO:0030313">
    <property type="term" value="C:cell envelope"/>
    <property type="evidence" value="ECO:0007669"/>
    <property type="project" value="UniProtKB-SubCell"/>
</dbReference>
<proteinExistence type="inferred from homology"/>
<feature type="compositionally biased region" description="Low complexity" evidence="4">
    <location>
        <begin position="481"/>
        <end position="510"/>
    </location>
</feature>
<feature type="region of interest" description="Disordered" evidence="4">
    <location>
        <begin position="438"/>
        <end position="563"/>
    </location>
</feature>
<dbReference type="InterPro" id="IPR058625">
    <property type="entry name" value="MdtA-like_BSH"/>
</dbReference>
<dbReference type="NCBIfam" id="TIGR01730">
    <property type="entry name" value="RND_mfp"/>
    <property type="match status" value="1"/>
</dbReference>
<dbReference type="InterPro" id="IPR006143">
    <property type="entry name" value="RND_pump_MFP"/>
</dbReference>
<evidence type="ECO:0000259" key="7">
    <source>
        <dbReference type="Pfam" id="PF25990"/>
    </source>
</evidence>
<feature type="transmembrane region" description="Helical" evidence="5">
    <location>
        <begin position="31"/>
        <end position="49"/>
    </location>
</feature>
<feature type="domain" description="Multidrug resistance protein MdtA-like barrel-sandwich hybrid" evidence="6">
    <location>
        <begin position="84"/>
        <end position="240"/>
    </location>
</feature>
<dbReference type="OrthoDB" id="9791520at2"/>
<dbReference type="Pfam" id="PF25917">
    <property type="entry name" value="BSH_RND"/>
    <property type="match status" value="1"/>
</dbReference>
<comment type="subcellular location">
    <subcellularLocation>
        <location evidence="1">Cell envelope</location>
    </subcellularLocation>
</comment>
<comment type="caution">
    <text evidence="8">The sequence shown here is derived from an EMBL/GenBank/DDBJ whole genome shotgun (WGS) entry which is preliminary data.</text>
</comment>
<evidence type="ECO:0000313" key="9">
    <source>
        <dbReference type="Proteomes" id="UP000282977"/>
    </source>
</evidence>
<dbReference type="RefSeq" id="WP_127690144.1">
    <property type="nucleotide sequence ID" value="NZ_RZUL01000002.1"/>
</dbReference>
<dbReference type="Gene3D" id="1.10.287.470">
    <property type="entry name" value="Helix hairpin bin"/>
    <property type="match status" value="1"/>
</dbReference>
<evidence type="ECO:0000256" key="3">
    <source>
        <dbReference type="ARBA" id="ARBA00023054"/>
    </source>
</evidence>
<dbReference type="AlphaFoldDB" id="A0A437J8Z2"/>
<evidence type="ECO:0000256" key="4">
    <source>
        <dbReference type="SAM" id="MobiDB-lite"/>
    </source>
</evidence>
<protein>
    <submittedName>
        <fullName evidence="8">Efflux RND transporter periplasmic adaptor subunit</fullName>
    </submittedName>
</protein>
<sequence length="563" mass="58826">MSQDTISTPGGSADNLDDFLGVKPSRPVNAWIKWGLVALGVVLLVLLLMRMFGGEDKPNYSTRAVRKGDLTVTVSATGNLKPINQVDVGSEQSGKITQVFVDVNDRVTKGQRLAELDTRRLRDSVMQNRSQVASAQASVAQADAQVALAKATLDRQLNVFQLSGGRVPAKTEMDSARASYAQALAQRRSADAQVAVAQAQLSSAQTNLDIAQIISPVTGVVLSRSIEPGQTVAASFNAPVLFTIAEDLKQMEVEVSVDEADVGQVAEGQEATFTVDAFPGRRFPARVNRVNVGSNASSAASSSTTTTTATNTVVAYTAVLSVSNEAETLRPGMTATADIVTKQLRDVLLVPNAALRFKPSQGARSGGGITSQLVARPRRGNRATQEVSFGAGSSQTVYIVDENGDPKAVNVVIGDSDGSRTVILSGDIKDGTRVITGQLAPGQEQPPERDEARGGQPGGDRGKRDARPAATPAPAAPSPSAPSGNSAAPAPAPATETGPATGRAAATPAPASSPPPALPGGARLRDMTPEQRRAFLDSLTPEQRAEMRARRDAWRAERNADGE</sequence>
<keyword evidence="5" id="KW-0812">Transmembrane</keyword>
<dbReference type="SUPFAM" id="SSF111369">
    <property type="entry name" value="HlyD-like secretion proteins"/>
    <property type="match status" value="1"/>
</dbReference>
<feature type="compositionally biased region" description="Basic and acidic residues" evidence="4">
    <location>
        <begin position="523"/>
        <end position="535"/>
    </location>
</feature>
<evidence type="ECO:0000256" key="5">
    <source>
        <dbReference type="SAM" id="Phobius"/>
    </source>
</evidence>
<evidence type="ECO:0000259" key="6">
    <source>
        <dbReference type="Pfam" id="PF25917"/>
    </source>
</evidence>
<keyword evidence="5" id="KW-0472">Membrane</keyword>
<reference evidence="8 9" key="1">
    <citation type="submission" date="2019-01" db="EMBL/GenBank/DDBJ databases">
        <authorList>
            <person name="Chen W.-M."/>
        </authorList>
    </citation>
    <scope>NUCLEOTIDE SEQUENCE [LARGE SCALE GENOMIC DNA]</scope>
    <source>
        <strain evidence="8 9">TLA-22</strain>
    </source>
</reference>
<gene>
    <name evidence="8" type="ORF">ENE74_06845</name>
</gene>
<dbReference type="PANTHER" id="PTHR32347">
    <property type="entry name" value="EFFLUX SYSTEM COMPONENT YKNX-RELATED"/>
    <property type="match status" value="1"/>
</dbReference>
<keyword evidence="3" id="KW-0175">Coiled coil</keyword>
<organism evidence="8 9">
    <name type="scientific">Sphingobium algorifonticola</name>
    <dbReference type="NCBI Taxonomy" id="2008318"/>
    <lineage>
        <taxon>Bacteria</taxon>
        <taxon>Pseudomonadati</taxon>
        <taxon>Pseudomonadota</taxon>
        <taxon>Alphaproteobacteria</taxon>
        <taxon>Sphingomonadales</taxon>
        <taxon>Sphingomonadaceae</taxon>
        <taxon>Sphingobium</taxon>
    </lineage>
</organism>
<dbReference type="GO" id="GO:0022857">
    <property type="term" value="F:transmembrane transporter activity"/>
    <property type="evidence" value="ECO:0007669"/>
    <property type="project" value="InterPro"/>
</dbReference>
<feature type="domain" description="YknX-like beta-barrel" evidence="7">
    <location>
        <begin position="251"/>
        <end position="339"/>
    </location>
</feature>